<gene>
    <name evidence="1" type="ORF">IMCC12053_2065</name>
</gene>
<dbReference type="PATRIC" id="fig|1397108.4.peg.2117"/>
<organism evidence="1 2">
    <name type="scientific">Celeribacter marinus</name>
    <dbReference type="NCBI Taxonomy" id="1397108"/>
    <lineage>
        <taxon>Bacteria</taxon>
        <taxon>Pseudomonadati</taxon>
        <taxon>Pseudomonadota</taxon>
        <taxon>Alphaproteobacteria</taxon>
        <taxon>Rhodobacterales</taxon>
        <taxon>Roseobacteraceae</taxon>
        <taxon>Celeribacter</taxon>
    </lineage>
</organism>
<evidence type="ECO:0000313" key="2">
    <source>
        <dbReference type="Proteomes" id="UP000064920"/>
    </source>
</evidence>
<dbReference type="AlphaFoldDB" id="A0A0N9ZK09"/>
<reference evidence="1 2" key="1">
    <citation type="submission" date="2015-05" db="EMBL/GenBank/DDBJ databases">
        <authorList>
            <person name="Wang D.B."/>
            <person name="Wang M."/>
        </authorList>
    </citation>
    <scope>NUCLEOTIDE SEQUENCE [LARGE SCALE GENOMIC DNA]</scope>
    <source>
        <strain evidence="1 2">IMCC 12053</strain>
    </source>
</reference>
<proteinExistence type="predicted"/>
<protein>
    <submittedName>
        <fullName evidence="1">Uncharacterized protein</fullName>
    </submittedName>
</protein>
<evidence type="ECO:0000313" key="1">
    <source>
        <dbReference type="EMBL" id="ALI56012.1"/>
    </source>
</evidence>
<dbReference type="KEGG" id="cmar:IMCC12053_2065"/>
<keyword evidence="2" id="KW-1185">Reference proteome</keyword>
<sequence length="39" mass="4027">MNGSPHLGGPFFLGAVTEKNANVTCRDKADTLHAAQSVA</sequence>
<dbReference type="Proteomes" id="UP000064920">
    <property type="component" value="Chromosome"/>
</dbReference>
<name>A0A0N9ZK09_9RHOB</name>
<dbReference type="EMBL" id="CP012023">
    <property type="protein sequence ID" value="ALI56012.1"/>
    <property type="molecule type" value="Genomic_DNA"/>
</dbReference>
<accession>A0A0N9ZK09</accession>